<comment type="caution">
    <text evidence="2">The sequence shown here is derived from an EMBL/GenBank/DDBJ whole genome shotgun (WGS) entry which is preliminary data.</text>
</comment>
<sequence>MGKALGISLDHLDVRESFFQLGGDSILAIRFSSLCPERGIQLSIAQIFWYKSVVSLSELVGDMEITNAPLPSLDPWELTLLDYGSTYIPTETITFVVAEELLSVFPSTLSPVIQTIFTLNSRYDSVGRRLVHQSHSVVIIEQDAEASHRLNPSEGVWLSGTYTRECNGLNVVTLVAHLVPLGRVGGWSTIFQGMVKQCPDLATSPNPSTMDTLSCSHGPKCEIGTIHQITMSYPANPFRENLLHSGLHAPLSVVIMAGFLMALQELQAFDSVGIVGSGHFARYLTKRLNSEESTSHTTEFQVIKQWYYDHLIHGDNPDKPEAPVLYHYSDVTQSHGIPLVEQRTSFWDTMYGMQAAVIYQPSTLVLQLCHQDATFSESLLATWEDQVNRLYDIPGQLRGTEHAFIPADFPHLTITSNDLDELMSEIHQDLSIPPATVQDVYPLSTMQQNFVVNTLRDPTSYIVQHVFHITGALDLIKYRTVWDELGLRHTILRTKFLASRMVQIVTDRVDIDWL</sequence>
<evidence type="ECO:0000259" key="1">
    <source>
        <dbReference type="PROSITE" id="PS50075"/>
    </source>
</evidence>
<dbReference type="SUPFAM" id="SSF52777">
    <property type="entry name" value="CoA-dependent acyltransferases"/>
    <property type="match status" value="1"/>
</dbReference>
<dbReference type="PANTHER" id="PTHR45398">
    <property type="match status" value="1"/>
</dbReference>
<dbReference type="OrthoDB" id="416786at2759"/>
<dbReference type="AlphaFoldDB" id="A0A9W8AP91"/>
<protein>
    <recommendedName>
        <fullName evidence="1">Carrier domain-containing protein</fullName>
    </recommendedName>
</protein>
<reference evidence="2" key="1">
    <citation type="submission" date="2022-07" db="EMBL/GenBank/DDBJ databases">
        <title>Phylogenomic reconstructions and comparative analyses of Kickxellomycotina fungi.</title>
        <authorList>
            <person name="Reynolds N.K."/>
            <person name="Stajich J.E."/>
            <person name="Barry K."/>
            <person name="Grigoriev I.V."/>
            <person name="Crous P."/>
            <person name="Smith M.E."/>
        </authorList>
    </citation>
    <scope>NUCLEOTIDE SEQUENCE</scope>
    <source>
        <strain evidence="2">RSA 1196</strain>
    </source>
</reference>
<organism evidence="2 3">
    <name type="scientific">Dispira parvispora</name>
    <dbReference type="NCBI Taxonomy" id="1520584"/>
    <lineage>
        <taxon>Eukaryota</taxon>
        <taxon>Fungi</taxon>
        <taxon>Fungi incertae sedis</taxon>
        <taxon>Zoopagomycota</taxon>
        <taxon>Kickxellomycotina</taxon>
        <taxon>Dimargaritomycetes</taxon>
        <taxon>Dimargaritales</taxon>
        <taxon>Dimargaritaceae</taxon>
        <taxon>Dispira</taxon>
    </lineage>
</organism>
<keyword evidence="3" id="KW-1185">Reference proteome</keyword>
<dbReference type="Pfam" id="PF00550">
    <property type="entry name" value="PP-binding"/>
    <property type="match status" value="1"/>
</dbReference>
<dbReference type="Pfam" id="PF00668">
    <property type="entry name" value="Condensation"/>
    <property type="match status" value="1"/>
</dbReference>
<dbReference type="PANTHER" id="PTHR45398:SF1">
    <property type="entry name" value="ENZYME, PUTATIVE (JCVI)-RELATED"/>
    <property type="match status" value="1"/>
</dbReference>
<dbReference type="Gene3D" id="3.30.559.10">
    <property type="entry name" value="Chloramphenicol acetyltransferase-like domain"/>
    <property type="match status" value="1"/>
</dbReference>
<dbReference type="GO" id="GO:0003824">
    <property type="term" value="F:catalytic activity"/>
    <property type="evidence" value="ECO:0007669"/>
    <property type="project" value="InterPro"/>
</dbReference>
<evidence type="ECO:0000313" key="3">
    <source>
        <dbReference type="Proteomes" id="UP001150925"/>
    </source>
</evidence>
<dbReference type="InterPro" id="IPR001242">
    <property type="entry name" value="Condensation_dom"/>
</dbReference>
<dbReference type="Proteomes" id="UP001150925">
    <property type="component" value="Unassembled WGS sequence"/>
</dbReference>
<dbReference type="InterPro" id="IPR036736">
    <property type="entry name" value="ACP-like_sf"/>
</dbReference>
<gene>
    <name evidence="2" type="ORF">IWQ62_006340</name>
</gene>
<dbReference type="PROSITE" id="PS50075">
    <property type="entry name" value="CARRIER"/>
    <property type="match status" value="1"/>
</dbReference>
<accession>A0A9W8AP91</accession>
<dbReference type="EMBL" id="JANBPY010003373">
    <property type="protein sequence ID" value="KAJ1951921.1"/>
    <property type="molecule type" value="Genomic_DNA"/>
</dbReference>
<feature type="domain" description="Carrier" evidence="1">
    <location>
        <begin position="1"/>
        <end position="64"/>
    </location>
</feature>
<dbReference type="InterPro" id="IPR009081">
    <property type="entry name" value="PP-bd_ACP"/>
</dbReference>
<feature type="non-terminal residue" evidence="2">
    <location>
        <position position="514"/>
    </location>
</feature>
<evidence type="ECO:0000313" key="2">
    <source>
        <dbReference type="EMBL" id="KAJ1951921.1"/>
    </source>
</evidence>
<dbReference type="Gene3D" id="1.10.1200.10">
    <property type="entry name" value="ACP-like"/>
    <property type="match status" value="1"/>
</dbReference>
<proteinExistence type="predicted"/>
<dbReference type="SUPFAM" id="SSF47336">
    <property type="entry name" value="ACP-like"/>
    <property type="match status" value="1"/>
</dbReference>
<dbReference type="InterPro" id="IPR023213">
    <property type="entry name" value="CAT-like_dom_sf"/>
</dbReference>
<name>A0A9W8AP91_9FUNG</name>